<dbReference type="HOGENOM" id="CLU_185006_0_0_9"/>
<sequence length="76" mass="8821">MKAQRIKAKIEDYSRFIYVLLAVSTFLYIGVMIGQGEKSDMQLGIMEAIVILFAALAFYFSYQTKKLKKELMKEKE</sequence>
<proteinExistence type="predicted"/>
<accession>A0A0B6AJW8</accession>
<organism evidence="1 2">
    <name type="scientific">Priestia megaterium (strain ATCC 14581 / DSM 32 / CCUG 1817 / JCM 2506 / NBRC 15308 / NCIMB 9376 / NCTC 10342 / NRRL B-14308 / VKM B-512 / Ford 19)</name>
    <name type="common">Bacillus megaterium</name>
    <dbReference type="NCBI Taxonomy" id="1348623"/>
    <lineage>
        <taxon>Bacteria</taxon>
        <taxon>Bacillati</taxon>
        <taxon>Bacillota</taxon>
        <taxon>Bacilli</taxon>
        <taxon>Bacillales</taxon>
        <taxon>Bacillaceae</taxon>
        <taxon>Priestia</taxon>
    </lineage>
</organism>
<dbReference type="Proteomes" id="UP000031829">
    <property type="component" value="Chromosome"/>
</dbReference>
<dbReference type="PATRIC" id="fig|592022.4.peg.4575"/>
<dbReference type="GeneID" id="93645050"/>
<evidence type="ECO:0000313" key="1">
    <source>
        <dbReference type="EMBL" id="AJI21347.1"/>
    </source>
</evidence>
<name>A0A0B6AJW8_PRIM2</name>
<dbReference type="RefSeq" id="WP_013085078.1">
    <property type="nucleotide sequence ID" value="NZ_BCVB01000008.1"/>
</dbReference>
<protein>
    <submittedName>
        <fullName evidence="1">YrhC-like family protein</fullName>
    </submittedName>
</protein>
<dbReference type="AlphaFoldDB" id="A0A0B6AJW8"/>
<dbReference type="InterPro" id="IPR025418">
    <property type="entry name" value="YrhC-like"/>
</dbReference>
<gene>
    <name evidence="1" type="ORF">BG04_1585</name>
</gene>
<reference evidence="1 2" key="1">
    <citation type="journal article" date="2015" name="Genome Announc.">
        <title>Complete genome sequences for 35 biothreat assay-relevant bacillus species.</title>
        <authorList>
            <person name="Johnson S.L."/>
            <person name="Daligault H.E."/>
            <person name="Davenport K.W."/>
            <person name="Jaissle J."/>
            <person name="Frey K.G."/>
            <person name="Ladner J.T."/>
            <person name="Broomall S.M."/>
            <person name="Bishop-Lilly K.A."/>
            <person name="Bruce D.C."/>
            <person name="Gibbons H.S."/>
            <person name="Coyne S.R."/>
            <person name="Lo C.C."/>
            <person name="Meincke L."/>
            <person name="Munk A.C."/>
            <person name="Koroleva G.I."/>
            <person name="Rosenzweig C.N."/>
            <person name="Palacios G.F."/>
            <person name="Redden C.L."/>
            <person name="Minogue T.D."/>
            <person name="Chain P.S."/>
        </authorList>
    </citation>
    <scope>NUCLEOTIDE SEQUENCE [LARGE SCALE GENOMIC DNA]</scope>
    <source>
        <strain evidence="2">ATCC 14581 / DSM 32 / JCM 2506 / NBRC 15308 / NCIMB 9376 / NCTC 10342 / NRRL B-14308 / VKM B-512</strain>
    </source>
</reference>
<dbReference type="EMBL" id="CP009920">
    <property type="protein sequence ID" value="AJI21347.1"/>
    <property type="molecule type" value="Genomic_DNA"/>
</dbReference>
<dbReference type="KEGG" id="bmeg:BG04_1585"/>
<dbReference type="Pfam" id="PF14143">
    <property type="entry name" value="YrhC"/>
    <property type="match status" value="1"/>
</dbReference>
<evidence type="ECO:0000313" key="2">
    <source>
        <dbReference type="Proteomes" id="UP000031829"/>
    </source>
</evidence>